<organism evidence="1 2">
    <name type="scientific">Caerostris extrusa</name>
    <name type="common">Bark spider</name>
    <name type="synonym">Caerostris bankana</name>
    <dbReference type="NCBI Taxonomy" id="172846"/>
    <lineage>
        <taxon>Eukaryota</taxon>
        <taxon>Metazoa</taxon>
        <taxon>Ecdysozoa</taxon>
        <taxon>Arthropoda</taxon>
        <taxon>Chelicerata</taxon>
        <taxon>Arachnida</taxon>
        <taxon>Araneae</taxon>
        <taxon>Araneomorphae</taxon>
        <taxon>Entelegynae</taxon>
        <taxon>Araneoidea</taxon>
        <taxon>Araneidae</taxon>
        <taxon>Caerostris</taxon>
    </lineage>
</organism>
<gene>
    <name evidence="1" type="ORF">CEXT_78421</name>
</gene>
<name>A0AAV4XHG5_CAEEX</name>
<dbReference type="AlphaFoldDB" id="A0AAV4XHG5"/>
<reference evidence="1 2" key="1">
    <citation type="submission" date="2021-06" db="EMBL/GenBank/DDBJ databases">
        <title>Caerostris extrusa draft genome.</title>
        <authorList>
            <person name="Kono N."/>
            <person name="Arakawa K."/>
        </authorList>
    </citation>
    <scope>NUCLEOTIDE SEQUENCE [LARGE SCALE GENOMIC DNA]</scope>
</reference>
<dbReference type="EMBL" id="BPLR01017802">
    <property type="protein sequence ID" value="GIY94572.1"/>
    <property type="molecule type" value="Genomic_DNA"/>
</dbReference>
<comment type="caution">
    <text evidence="1">The sequence shown here is derived from an EMBL/GenBank/DDBJ whole genome shotgun (WGS) entry which is preliminary data.</text>
</comment>
<accession>A0AAV4XHG5</accession>
<protein>
    <submittedName>
        <fullName evidence="1">Uncharacterized protein</fullName>
    </submittedName>
</protein>
<proteinExistence type="predicted"/>
<evidence type="ECO:0000313" key="2">
    <source>
        <dbReference type="Proteomes" id="UP001054945"/>
    </source>
</evidence>
<keyword evidence="2" id="KW-1185">Reference proteome</keyword>
<sequence>MFEEISQKYFLAEEDTESNIRFPVKRRSFFEGPRKQCPEAVRNGRSRNTFVPRPRFCRMRIFCASEYHFRSSLPIKFLFSEIQNELFHFPAVLAVDCGS</sequence>
<evidence type="ECO:0000313" key="1">
    <source>
        <dbReference type="EMBL" id="GIY94572.1"/>
    </source>
</evidence>
<dbReference type="Proteomes" id="UP001054945">
    <property type="component" value="Unassembled WGS sequence"/>
</dbReference>